<evidence type="ECO:0000313" key="3">
    <source>
        <dbReference type="EMBL" id="DAF59939.1"/>
    </source>
</evidence>
<accession>A0A8S5TA87</accession>
<keyword evidence="1" id="KW-0680">Restriction system</keyword>
<evidence type="ECO:0008006" key="4">
    <source>
        <dbReference type="Google" id="ProtNLM"/>
    </source>
</evidence>
<evidence type="ECO:0000256" key="1">
    <source>
        <dbReference type="ARBA" id="ARBA00022747"/>
    </source>
</evidence>
<name>A0A8S5TA87_9CAUD</name>
<sequence length="145" mass="17191">MKKVKITDIGIVERAIKNKIYPKYSTLIKLSASDDTSKGGVQLLQKDSEVEQRFAVVIPNAEFDKRYIYFAIFNYFDEFFHKYNTGINLQFNNLVEMEIEICDDKDTQIQFADILEENEKRIELERSYIDSLKKVKDYFLDKMFV</sequence>
<dbReference type="Gene3D" id="3.90.220.20">
    <property type="entry name" value="DNA methylase specificity domains"/>
    <property type="match status" value="1"/>
</dbReference>
<dbReference type="SUPFAM" id="SSF116734">
    <property type="entry name" value="DNA methylase specificity domain"/>
    <property type="match status" value="1"/>
</dbReference>
<organism evidence="3">
    <name type="scientific">Siphoviridae sp. ctGz830</name>
    <dbReference type="NCBI Taxonomy" id="2827825"/>
    <lineage>
        <taxon>Viruses</taxon>
        <taxon>Duplodnaviria</taxon>
        <taxon>Heunggongvirae</taxon>
        <taxon>Uroviricota</taxon>
        <taxon>Caudoviricetes</taxon>
    </lineage>
</organism>
<reference evidence="3" key="1">
    <citation type="journal article" date="2021" name="Proc. Natl. Acad. Sci. U.S.A.">
        <title>A Catalog of Tens of Thousands of Viruses from Human Metagenomes Reveals Hidden Associations with Chronic Diseases.</title>
        <authorList>
            <person name="Tisza M.J."/>
            <person name="Buck C.B."/>
        </authorList>
    </citation>
    <scope>NUCLEOTIDE SEQUENCE</scope>
    <source>
        <strain evidence="3">CtGz830</strain>
    </source>
</reference>
<dbReference type="GO" id="GO:0003677">
    <property type="term" value="F:DNA binding"/>
    <property type="evidence" value="ECO:0007669"/>
    <property type="project" value="UniProtKB-KW"/>
</dbReference>
<keyword evidence="2" id="KW-0238">DNA-binding</keyword>
<dbReference type="GO" id="GO:0009307">
    <property type="term" value="P:DNA restriction-modification system"/>
    <property type="evidence" value="ECO:0007669"/>
    <property type="project" value="UniProtKB-KW"/>
</dbReference>
<protein>
    <recommendedName>
        <fullName evidence="4">Type I restriction modification DNA specificity domain-containing protein</fullName>
    </recommendedName>
</protein>
<proteinExistence type="predicted"/>
<dbReference type="InterPro" id="IPR044946">
    <property type="entry name" value="Restrct_endonuc_typeI_TRD_sf"/>
</dbReference>
<dbReference type="EMBL" id="BK032780">
    <property type="protein sequence ID" value="DAF59939.1"/>
    <property type="molecule type" value="Genomic_DNA"/>
</dbReference>
<evidence type="ECO:0000256" key="2">
    <source>
        <dbReference type="ARBA" id="ARBA00023125"/>
    </source>
</evidence>